<dbReference type="CDD" id="cd16014">
    <property type="entry name" value="PLC"/>
    <property type="match status" value="1"/>
</dbReference>
<evidence type="ECO:0000313" key="7">
    <source>
        <dbReference type="Proteomes" id="UP001181355"/>
    </source>
</evidence>
<proteinExistence type="inferred from homology"/>
<dbReference type="InterPro" id="IPR008475">
    <property type="entry name" value="PLipase_C_C"/>
</dbReference>
<dbReference type="Pfam" id="PF04185">
    <property type="entry name" value="Phosphoesterase"/>
    <property type="match status" value="1"/>
</dbReference>
<dbReference type="PANTHER" id="PTHR31956:SF1">
    <property type="entry name" value="NON-SPECIFIC PHOSPHOLIPASE C1"/>
    <property type="match status" value="1"/>
</dbReference>
<feature type="signal peptide" evidence="4">
    <location>
        <begin position="1"/>
        <end position="26"/>
    </location>
</feature>
<dbReference type="EC" id="3.1.4.3" evidence="2"/>
<dbReference type="EMBL" id="CP133720">
    <property type="protein sequence ID" value="WMW81509.1"/>
    <property type="molecule type" value="Genomic_DNA"/>
</dbReference>
<protein>
    <recommendedName>
        <fullName evidence="2">phospholipase C</fullName>
        <ecNumber evidence="2">3.1.4.3</ecNumber>
    </recommendedName>
</protein>
<name>A0ABY9RJX5_9BURK</name>
<dbReference type="Proteomes" id="UP001181355">
    <property type="component" value="Chromosome"/>
</dbReference>
<dbReference type="InterPro" id="IPR007312">
    <property type="entry name" value="Phosphoesterase"/>
</dbReference>
<evidence type="ECO:0000256" key="1">
    <source>
        <dbReference type="ARBA" id="ARBA00009717"/>
    </source>
</evidence>
<dbReference type="InterPro" id="IPR017850">
    <property type="entry name" value="Alkaline_phosphatase_core_sf"/>
</dbReference>
<dbReference type="RefSeq" id="WP_309482988.1">
    <property type="nucleotide sequence ID" value="NZ_CP133720.1"/>
</dbReference>
<accession>A0ABY9RJX5</accession>
<reference evidence="6" key="1">
    <citation type="submission" date="2023-09" db="EMBL/GenBank/DDBJ databases">
        <title>Undibacterium sp. 20NA77.5 isolated from freshwater.</title>
        <authorList>
            <person name="Le V."/>
            <person name="Ko S.-R."/>
            <person name="Ahn C.-Y."/>
            <person name="Oh H.-M."/>
        </authorList>
    </citation>
    <scope>NUCLEOTIDE SEQUENCE</scope>
    <source>
        <strain evidence="6">20NA77.5</strain>
    </source>
</reference>
<feature type="chain" id="PRO_5046841779" description="phospholipase C" evidence="4">
    <location>
        <begin position="27"/>
        <end position="730"/>
    </location>
</feature>
<keyword evidence="3" id="KW-0378">Hydrolase</keyword>
<gene>
    <name evidence="6" type="ORF">RF679_04315</name>
</gene>
<keyword evidence="4" id="KW-0732">Signal</keyword>
<dbReference type="InterPro" id="IPR017767">
    <property type="entry name" value="PC-PLC"/>
</dbReference>
<dbReference type="PANTHER" id="PTHR31956">
    <property type="entry name" value="NON-SPECIFIC PHOSPHOLIPASE C4-RELATED"/>
    <property type="match status" value="1"/>
</dbReference>
<dbReference type="InterPro" id="IPR006311">
    <property type="entry name" value="TAT_signal"/>
</dbReference>
<sequence length="730" mass="81415">MPTQRRDFLKQLAGATAFGVASSAGASLPSSIARALSIPATKGTGSLQDVKHVVIFMQENRSFDHYFGCLRGVRGFGDPRPSVLRNGKPVWFQPMDNGRYQLPFPLKGYGDLSEDRSQCQPADLPHNWKYSQKMWAHYDVWVKEKTSMSMGYLTRSDLPFYYALADAFTIGDAYHASVFGPTDPNRLFLFSGTNGVSVGRDGRHALSNVDDGNETGSMLRDKAGWKSPYTWTTYAERLSANKVSWKVYQEYDNFGDNALAYFPQFRNLNRNDPAQEERYQRARAYAGETTELDEKGLPRNTNTADAQALVDRFAADVRSGNLPSVSWIVAPTKFCEHPEKNPPGYGESLTARLLDVLTEDPQVWSQTVFILCYDEEGGFFDHVLPPVPPANRHDGYSSVSTAGEISKGEAFGLGARLPFIIASPWTRGGYVCSDVFDHTSIIQFLEQRFGVHEPNISAWRRTICGNLLSMFDFKQQDASRPQQLFITPHQYYIEQANLSCSAKKSTETPRLEQLVRTENTSDAPPRPARALAYAIEVNATFIQAQSGQYNDAAIQLNLKNQGQRGAALTVFAQNHNAGPWYYSLAPSDQCSDVWSLVDFGSTKYTLRVHGPNGFLRQFQGRISTKLTVQTRYQNQQLSIICTNLGESALSLHLQDLFYGHSPQHIVLEARSSITVAWPCKDSGNWYDVLVQVAEDKNYAWRCAGHIENGHDSISDPANGKIEAAKIISGS</sequence>
<evidence type="ECO:0000256" key="3">
    <source>
        <dbReference type="ARBA" id="ARBA00022801"/>
    </source>
</evidence>
<feature type="domain" description="Bacterial phospholipase C C-terminal" evidence="5">
    <location>
        <begin position="631"/>
        <end position="705"/>
    </location>
</feature>
<dbReference type="Pfam" id="PF05506">
    <property type="entry name" value="PLipase_C_C"/>
    <property type="match status" value="2"/>
</dbReference>
<evidence type="ECO:0000313" key="6">
    <source>
        <dbReference type="EMBL" id="WMW81509.1"/>
    </source>
</evidence>
<organism evidence="6 7">
    <name type="scientific">Undibacterium cyanobacteriorum</name>
    <dbReference type="NCBI Taxonomy" id="3073561"/>
    <lineage>
        <taxon>Bacteria</taxon>
        <taxon>Pseudomonadati</taxon>
        <taxon>Pseudomonadota</taxon>
        <taxon>Betaproteobacteria</taxon>
        <taxon>Burkholderiales</taxon>
        <taxon>Oxalobacteraceae</taxon>
        <taxon>Undibacterium</taxon>
    </lineage>
</organism>
<evidence type="ECO:0000259" key="5">
    <source>
        <dbReference type="Pfam" id="PF05506"/>
    </source>
</evidence>
<dbReference type="NCBIfam" id="TIGR03396">
    <property type="entry name" value="PC_PLC"/>
    <property type="match status" value="1"/>
</dbReference>
<keyword evidence="7" id="KW-1185">Reference proteome</keyword>
<evidence type="ECO:0000256" key="2">
    <source>
        <dbReference type="ARBA" id="ARBA00012018"/>
    </source>
</evidence>
<dbReference type="Gene3D" id="3.40.720.10">
    <property type="entry name" value="Alkaline Phosphatase, subunit A"/>
    <property type="match status" value="1"/>
</dbReference>
<feature type="domain" description="Bacterial phospholipase C C-terminal" evidence="5">
    <location>
        <begin position="527"/>
        <end position="621"/>
    </location>
</feature>
<dbReference type="PROSITE" id="PS51318">
    <property type="entry name" value="TAT"/>
    <property type="match status" value="1"/>
</dbReference>
<comment type="similarity">
    <text evidence="1">Belongs to the bacterial phospholipase C family.</text>
</comment>
<evidence type="ECO:0000256" key="4">
    <source>
        <dbReference type="SAM" id="SignalP"/>
    </source>
</evidence>